<evidence type="ECO:0000313" key="1">
    <source>
        <dbReference type="EMBL" id="KAK1593321.1"/>
    </source>
</evidence>
<reference evidence="1" key="1">
    <citation type="submission" date="2021-06" db="EMBL/GenBank/DDBJ databases">
        <title>Comparative genomics, transcriptomics and evolutionary studies reveal genomic signatures of adaptation to plant cell wall in hemibiotrophic fungi.</title>
        <authorList>
            <consortium name="DOE Joint Genome Institute"/>
            <person name="Baroncelli R."/>
            <person name="Diaz J.F."/>
            <person name="Benocci T."/>
            <person name="Peng M."/>
            <person name="Battaglia E."/>
            <person name="Haridas S."/>
            <person name="Andreopoulos W."/>
            <person name="Labutti K."/>
            <person name="Pangilinan J."/>
            <person name="Floch G.L."/>
            <person name="Makela M.R."/>
            <person name="Henrissat B."/>
            <person name="Grigoriev I.V."/>
            <person name="Crouch J.A."/>
            <person name="De Vries R.P."/>
            <person name="Sukno S.A."/>
            <person name="Thon M.R."/>
        </authorList>
    </citation>
    <scope>NUCLEOTIDE SEQUENCE</scope>
    <source>
        <strain evidence="1">CBS 125086</strain>
    </source>
</reference>
<dbReference type="RefSeq" id="XP_060414632.1">
    <property type="nucleotide sequence ID" value="XM_060557718.1"/>
</dbReference>
<sequence length="208" mass="23357">MYGCMSSVGTPSHNYLLPWFPQHTIHRGGHLLVPCSAANEPTMGRQERARTHTHTHTHILSLSLSLYVCYWQTEEVAITISLRILGPSRRRTNLSGSNPSPSTPYPSVHMWQLAVQNLQSIKCRALYKGENISKGEKDLPTTRPPSLAYDTIRYRPPTVGDRRRNAVSRFALIVWLPAGSRCACSGTATLRYHPGTLVPRRRVCRGRS</sequence>
<dbReference type="AlphaFoldDB" id="A0AAD8Q124"/>
<gene>
    <name evidence="1" type="ORF">LY79DRAFT_552466</name>
</gene>
<accession>A0AAD8Q124</accession>
<organism evidence="1 2">
    <name type="scientific">Colletotrichum navitas</name>
    <dbReference type="NCBI Taxonomy" id="681940"/>
    <lineage>
        <taxon>Eukaryota</taxon>
        <taxon>Fungi</taxon>
        <taxon>Dikarya</taxon>
        <taxon>Ascomycota</taxon>
        <taxon>Pezizomycotina</taxon>
        <taxon>Sordariomycetes</taxon>
        <taxon>Hypocreomycetidae</taxon>
        <taxon>Glomerellales</taxon>
        <taxon>Glomerellaceae</taxon>
        <taxon>Colletotrichum</taxon>
        <taxon>Colletotrichum graminicola species complex</taxon>
    </lineage>
</organism>
<name>A0AAD8Q124_9PEZI</name>
<keyword evidence="2" id="KW-1185">Reference proteome</keyword>
<proteinExistence type="predicted"/>
<dbReference type="GeneID" id="85441958"/>
<comment type="caution">
    <text evidence="1">The sequence shown here is derived from an EMBL/GenBank/DDBJ whole genome shotgun (WGS) entry which is preliminary data.</text>
</comment>
<protein>
    <submittedName>
        <fullName evidence="1">Uncharacterized protein</fullName>
    </submittedName>
</protein>
<dbReference type="Proteomes" id="UP001230504">
    <property type="component" value="Unassembled WGS sequence"/>
</dbReference>
<dbReference type="EMBL" id="JAHLJV010000026">
    <property type="protein sequence ID" value="KAK1593321.1"/>
    <property type="molecule type" value="Genomic_DNA"/>
</dbReference>
<evidence type="ECO:0000313" key="2">
    <source>
        <dbReference type="Proteomes" id="UP001230504"/>
    </source>
</evidence>